<dbReference type="AlphaFoldDB" id="A0A1I0HSE2"/>
<name>A0A1I0HSE2_9FIRM</name>
<dbReference type="SMART" id="SM00646">
    <property type="entry name" value="Ami_3"/>
    <property type="match status" value="1"/>
</dbReference>
<dbReference type="Pfam" id="PF01471">
    <property type="entry name" value="PG_binding_1"/>
    <property type="match status" value="1"/>
</dbReference>
<dbReference type="InterPro" id="IPR036365">
    <property type="entry name" value="PGBD-like_sf"/>
</dbReference>
<dbReference type="InterPro" id="IPR002477">
    <property type="entry name" value="Peptidoglycan-bd-like"/>
</dbReference>
<keyword evidence="3" id="KW-1185">Reference proteome</keyword>
<dbReference type="Gene3D" id="3.40.630.40">
    <property type="entry name" value="Zn-dependent exopeptidases"/>
    <property type="match status" value="1"/>
</dbReference>
<dbReference type="RefSeq" id="WP_092356834.1">
    <property type="nucleotide sequence ID" value="NZ_FOIN01000060.1"/>
</dbReference>
<dbReference type="GO" id="GO:0030288">
    <property type="term" value="C:outer membrane-bounded periplasmic space"/>
    <property type="evidence" value="ECO:0007669"/>
    <property type="project" value="TreeGrafter"/>
</dbReference>
<dbReference type="InterPro" id="IPR002508">
    <property type="entry name" value="MurNAc-LAA_cat"/>
</dbReference>
<dbReference type="CDD" id="cd02696">
    <property type="entry name" value="MurNAc-LAA"/>
    <property type="match status" value="1"/>
</dbReference>
<dbReference type="GeneID" id="78289583"/>
<dbReference type="InterPro" id="IPR036366">
    <property type="entry name" value="PGBDSf"/>
</dbReference>
<sequence length="266" mass="29295">MAIYNIHAGHNFKVSGSSGYFSETTESRNVKNAVISKLQSLDYKVYDCTDDSGKTQNENLKNIVSKCNDHVADLNISIHFNASNGQGHGVEVLQYSNKTKTAAQNICNAIAQLGFKNRGVKDRTDLYVLKHTKAPAILIECCFCDSAIDAGLYNYDSMATAIVKGLTGQVANRVPQLSDNWISRLKAECKKQGFSNYPTVKEGAKGNITRLVQERLNSVGFNISVDGIFGENTKKAVMVFQKNRGLSQNGIIDSNTWDYLISGKKY</sequence>
<dbReference type="InterPro" id="IPR050695">
    <property type="entry name" value="N-acetylmuramoyl_amidase_3"/>
</dbReference>
<evidence type="ECO:0000313" key="2">
    <source>
        <dbReference type="EMBL" id="SET87078.1"/>
    </source>
</evidence>
<evidence type="ECO:0000259" key="1">
    <source>
        <dbReference type="SMART" id="SM00646"/>
    </source>
</evidence>
<dbReference type="Proteomes" id="UP000198558">
    <property type="component" value="Unassembled WGS sequence"/>
</dbReference>
<dbReference type="SUPFAM" id="SSF53187">
    <property type="entry name" value="Zn-dependent exopeptidases"/>
    <property type="match status" value="1"/>
</dbReference>
<dbReference type="PANTHER" id="PTHR30404:SF8">
    <property type="entry name" value="AUTOLYSIN PH-RELATED"/>
    <property type="match status" value="1"/>
</dbReference>
<feature type="domain" description="MurNAc-LAA" evidence="1">
    <location>
        <begin position="64"/>
        <end position="167"/>
    </location>
</feature>
<dbReference type="EMBL" id="FOIN01000060">
    <property type="protein sequence ID" value="SET87078.1"/>
    <property type="molecule type" value="Genomic_DNA"/>
</dbReference>
<dbReference type="SUPFAM" id="SSF47090">
    <property type="entry name" value="PGBD-like"/>
    <property type="match status" value="1"/>
</dbReference>
<dbReference type="Gene3D" id="1.10.101.10">
    <property type="entry name" value="PGBD-like superfamily/PGBD"/>
    <property type="match status" value="1"/>
</dbReference>
<dbReference type="GO" id="GO:0009253">
    <property type="term" value="P:peptidoglycan catabolic process"/>
    <property type="evidence" value="ECO:0007669"/>
    <property type="project" value="InterPro"/>
</dbReference>
<evidence type="ECO:0000313" key="3">
    <source>
        <dbReference type="Proteomes" id="UP000198558"/>
    </source>
</evidence>
<reference evidence="3" key="1">
    <citation type="submission" date="2016-10" db="EMBL/GenBank/DDBJ databases">
        <authorList>
            <person name="Varghese N."/>
            <person name="Submissions S."/>
        </authorList>
    </citation>
    <scope>NUCLEOTIDE SEQUENCE [LARGE SCALE GENOMIC DNA]</scope>
    <source>
        <strain evidence="3">DSM 1551</strain>
    </source>
</reference>
<dbReference type="Pfam" id="PF01520">
    <property type="entry name" value="Amidase_3"/>
    <property type="match status" value="1"/>
</dbReference>
<accession>A0A1I0HSE2</accession>
<protein>
    <submittedName>
        <fullName evidence="2">N-acetylmuramoyl-L-alanine amidase</fullName>
    </submittedName>
</protein>
<proteinExistence type="predicted"/>
<dbReference type="OrthoDB" id="9811296at2"/>
<dbReference type="PANTHER" id="PTHR30404">
    <property type="entry name" value="N-ACETYLMURAMOYL-L-ALANINE AMIDASE"/>
    <property type="match status" value="1"/>
</dbReference>
<organism evidence="2 3">
    <name type="scientific">Thomasclavelia cocleata</name>
    <dbReference type="NCBI Taxonomy" id="69824"/>
    <lineage>
        <taxon>Bacteria</taxon>
        <taxon>Bacillati</taxon>
        <taxon>Bacillota</taxon>
        <taxon>Erysipelotrichia</taxon>
        <taxon>Erysipelotrichales</taxon>
        <taxon>Coprobacillaceae</taxon>
        <taxon>Thomasclavelia</taxon>
    </lineage>
</organism>
<dbReference type="GO" id="GO:0008745">
    <property type="term" value="F:N-acetylmuramoyl-L-alanine amidase activity"/>
    <property type="evidence" value="ECO:0007669"/>
    <property type="project" value="InterPro"/>
</dbReference>
<gene>
    <name evidence="2" type="ORF">SAMN04489758_1607</name>
</gene>